<evidence type="ECO:0000256" key="8">
    <source>
        <dbReference type="RuleBase" id="RU366017"/>
    </source>
</evidence>
<dbReference type="EMBL" id="UYYB01021211">
    <property type="protein sequence ID" value="VDM71612.1"/>
    <property type="molecule type" value="Genomic_DNA"/>
</dbReference>
<accession>A0A3P7KWN6</accession>
<evidence type="ECO:0000313" key="9">
    <source>
        <dbReference type="EMBL" id="VDM71612.1"/>
    </source>
</evidence>
<gene>
    <name evidence="9" type="ORF">SVUK_LOCUS6610</name>
</gene>
<sequence length="148" mass="17642">MLGVYAYPSYSAVTFEEEAHYGRTVFCRYFDEHRIELNLPVESLVFPEYVVHCCKHSEAVYMSITYRRYEKVNFQVPIMDRTGMSMLSAIRGIEEYKLSLCLSPIFGSETKWLLLVEMFEHYKLQGVEHFYLYIQSIDDYSRKMSFFL</sequence>
<evidence type="ECO:0000256" key="5">
    <source>
        <dbReference type="ARBA" id="ARBA00022692"/>
    </source>
</evidence>
<dbReference type="PANTHER" id="PTHR21461">
    <property type="entry name" value="GLYCOSYLTRANSFERASE FAMILY 92 PROTEIN"/>
    <property type="match status" value="1"/>
</dbReference>
<dbReference type="AlphaFoldDB" id="A0A3P7KWN6"/>
<evidence type="ECO:0000256" key="7">
    <source>
        <dbReference type="ARBA" id="ARBA00023136"/>
    </source>
</evidence>
<reference evidence="9 10" key="1">
    <citation type="submission" date="2018-11" db="EMBL/GenBank/DDBJ databases">
        <authorList>
            <consortium name="Pathogen Informatics"/>
        </authorList>
    </citation>
    <scope>NUCLEOTIDE SEQUENCE [LARGE SCALE GENOMIC DNA]</scope>
</reference>
<keyword evidence="5" id="KW-0812">Transmembrane</keyword>
<proteinExistence type="inferred from homology"/>
<evidence type="ECO:0000256" key="6">
    <source>
        <dbReference type="ARBA" id="ARBA00022989"/>
    </source>
</evidence>
<comment type="similarity">
    <text evidence="2 8">Belongs to the glycosyltransferase 92 family.</text>
</comment>
<dbReference type="Proteomes" id="UP000270094">
    <property type="component" value="Unassembled WGS sequence"/>
</dbReference>
<keyword evidence="10" id="KW-1185">Reference proteome</keyword>
<keyword evidence="3 8" id="KW-0328">Glycosyltransferase</keyword>
<name>A0A3P7KWN6_STRVU</name>
<dbReference type="EC" id="2.4.1.-" evidence="8"/>
<keyword evidence="6" id="KW-1133">Transmembrane helix</keyword>
<keyword evidence="7" id="KW-0472">Membrane</keyword>
<evidence type="ECO:0000256" key="4">
    <source>
        <dbReference type="ARBA" id="ARBA00022679"/>
    </source>
</evidence>
<evidence type="ECO:0000256" key="1">
    <source>
        <dbReference type="ARBA" id="ARBA00004167"/>
    </source>
</evidence>
<comment type="subcellular location">
    <subcellularLocation>
        <location evidence="1">Membrane</location>
        <topology evidence="1">Single-pass membrane protein</topology>
    </subcellularLocation>
</comment>
<dbReference type="InterPro" id="IPR008166">
    <property type="entry name" value="Glyco_transf_92"/>
</dbReference>
<evidence type="ECO:0000256" key="2">
    <source>
        <dbReference type="ARBA" id="ARBA00007647"/>
    </source>
</evidence>
<organism evidence="9 10">
    <name type="scientific">Strongylus vulgaris</name>
    <name type="common">Blood worm</name>
    <dbReference type="NCBI Taxonomy" id="40348"/>
    <lineage>
        <taxon>Eukaryota</taxon>
        <taxon>Metazoa</taxon>
        <taxon>Ecdysozoa</taxon>
        <taxon>Nematoda</taxon>
        <taxon>Chromadorea</taxon>
        <taxon>Rhabditida</taxon>
        <taxon>Rhabditina</taxon>
        <taxon>Rhabditomorpha</taxon>
        <taxon>Strongyloidea</taxon>
        <taxon>Strongylidae</taxon>
        <taxon>Strongylus</taxon>
    </lineage>
</organism>
<evidence type="ECO:0000256" key="3">
    <source>
        <dbReference type="ARBA" id="ARBA00022676"/>
    </source>
</evidence>
<dbReference type="Pfam" id="PF01697">
    <property type="entry name" value="Glyco_transf_92"/>
    <property type="match status" value="1"/>
</dbReference>
<keyword evidence="4 8" id="KW-0808">Transferase</keyword>
<protein>
    <recommendedName>
        <fullName evidence="8">Glycosyltransferase family 92 protein</fullName>
        <ecNumber evidence="8">2.4.1.-</ecNumber>
    </recommendedName>
</protein>
<dbReference type="GO" id="GO:0016757">
    <property type="term" value="F:glycosyltransferase activity"/>
    <property type="evidence" value="ECO:0007669"/>
    <property type="project" value="UniProtKB-UniRule"/>
</dbReference>
<dbReference type="OrthoDB" id="5809514at2759"/>
<evidence type="ECO:0000313" key="10">
    <source>
        <dbReference type="Proteomes" id="UP000270094"/>
    </source>
</evidence>
<dbReference type="PANTHER" id="PTHR21461:SF40">
    <property type="entry name" value="GLYCOSYLTRANSFERASE FAMILY 92 PROTEIN"/>
    <property type="match status" value="1"/>
</dbReference>
<dbReference type="GO" id="GO:0005737">
    <property type="term" value="C:cytoplasm"/>
    <property type="evidence" value="ECO:0007669"/>
    <property type="project" value="TreeGrafter"/>
</dbReference>
<dbReference type="GO" id="GO:0016020">
    <property type="term" value="C:membrane"/>
    <property type="evidence" value="ECO:0007669"/>
    <property type="project" value="UniProtKB-SubCell"/>
</dbReference>